<dbReference type="EMBL" id="CP035037">
    <property type="protein sequence ID" value="QAB17498.1"/>
    <property type="molecule type" value="Genomic_DNA"/>
</dbReference>
<keyword evidence="2" id="KW-1185">Reference proteome</keyword>
<gene>
    <name evidence="1" type="ORF">Leucomu_05795</name>
</gene>
<dbReference type="SUPFAM" id="SSF47413">
    <property type="entry name" value="lambda repressor-like DNA-binding domains"/>
    <property type="match status" value="1"/>
</dbReference>
<protein>
    <recommendedName>
        <fullName evidence="3">XRE family transcriptional regulator</fullName>
    </recommendedName>
</protein>
<reference evidence="1 2" key="1">
    <citation type="submission" date="2019-01" db="EMBL/GenBank/DDBJ databases">
        <title>Leucobacter muris sp. nov. isolated from the nose of a laboratory mouse.</title>
        <authorList>
            <person name="Benga L."/>
            <person name="Sproeer C."/>
            <person name="Schumann P."/>
            <person name="Verbarg S."/>
            <person name="Bunk B."/>
            <person name="Engelhardt E."/>
            <person name="Benten P.M."/>
            <person name="Sager M."/>
        </authorList>
    </citation>
    <scope>NUCLEOTIDE SEQUENCE [LARGE SCALE GENOMIC DNA]</scope>
    <source>
        <strain evidence="1 2">DSM 101948</strain>
    </source>
</reference>
<organism evidence="1 2">
    <name type="scientific">Leucobacter muris</name>
    <dbReference type="NCBI Taxonomy" id="1935379"/>
    <lineage>
        <taxon>Bacteria</taxon>
        <taxon>Bacillati</taxon>
        <taxon>Actinomycetota</taxon>
        <taxon>Actinomycetes</taxon>
        <taxon>Micrococcales</taxon>
        <taxon>Microbacteriaceae</taxon>
        <taxon>Leucobacter</taxon>
    </lineage>
</organism>
<evidence type="ECO:0000313" key="1">
    <source>
        <dbReference type="EMBL" id="QAB17498.1"/>
    </source>
</evidence>
<sequence length="133" mass="14691">MDNLILDLLGESSVDRSSIELAAKNHRSQRHLIEGLANALKVAGVSISSVAEKMGESEYLVCQWLDGDRDLTLSQLRKFANSIDAFVDYRVTSLSESADRKFKTMTSSHASNNWVEWEPGPDHRPAEMIGGLG</sequence>
<name>A0ABX5QEI6_9MICO</name>
<accession>A0ABX5QEI6</accession>
<evidence type="ECO:0000313" key="2">
    <source>
        <dbReference type="Proteomes" id="UP000285768"/>
    </source>
</evidence>
<dbReference type="InterPro" id="IPR010982">
    <property type="entry name" value="Lambda_DNA-bd_dom_sf"/>
</dbReference>
<dbReference type="Gene3D" id="1.10.260.40">
    <property type="entry name" value="lambda repressor-like DNA-binding domains"/>
    <property type="match status" value="1"/>
</dbReference>
<dbReference type="RefSeq" id="WP_128386628.1">
    <property type="nucleotide sequence ID" value="NZ_CP035037.1"/>
</dbReference>
<evidence type="ECO:0008006" key="3">
    <source>
        <dbReference type="Google" id="ProtNLM"/>
    </source>
</evidence>
<proteinExistence type="predicted"/>
<dbReference type="Proteomes" id="UP000285768">
    <property type="component" value="Chromosome"/>
</dbReference>